<organism evidence="1 2">
    <name type="scientific">Pseudomonas amygdali pv. mori</name>
    <dbReference type="NCBI Taxonomy" id="34065"/>
    <lineage>
        <taxon>Bacteria</taxon>
        <taxon>Pseudomonadati</taxon>
        <taxon>Pseudomonadota</taxon>
        <taxon>Gammaproteobacteria</taxon>
        <taxon>Pseudomonadales</taxon>
        <taxon>Pseudomonadaceae</taxon>
        <taxon>Pseudomonas</taxon>
        <taxon>Pseudomonas amygdali</taxon>
    </lineage>
</organism>
<sequence>MHTSNMGEECTHVELHTSIRVNVHTCIIRGNLMNGDGMATNVRLTTAEQEAIRQKAIEFNKILIKQGKQPLRDSELVHKILEKSVPYARLSESGDVIIDSE</sequence>
<evidence type="ECO:0000313" key="1">
    <source>
        <dbReference type="EMBL" id="RMQ32029.1"/>
    </source>
</evidence>
<protein>
    <submittedName>
        <fullName evidence="1">Uncharacterized protein</fullName>
    </submittedName>
</protein>
<name>A0A3M4V7L6_PSEA0</name>
<dbReference type="Proteomes" id="UP000279553">
    <property type="component" value="Unassembled WGS sequence"/>
</dbReference>
<reference evidence="1 2" key="1">
    <citation type="submission" date="2018-08" db="EMBL/GenBank/DDBJ databases">
        <title>Recombination of ecologically and evolutionarily significant loci maintains genetic cohesion in the Pseudomonas syringae species complex.</title>
        <authorList>
            <person name="Dillon M."/>
            <person name="Thakur S."/>
            <person name="Almeida R.N.D."/>
            <person name="Weir B.S."/>
            <person name="Guttman D.S."/>
        </authorList>
    </citation>
    <scope>NUCLEOTIDE SEQUENCE [LARGE SCALE GENOMIC DNA]</scope>
    <source>
        <strain evidence="1 2">ICMP 535</strain>
    </source>
</reference>
<accession>A0A3M4V7L6</accession>
<dbReference type="EMBL" id="RBRD01000272">
    <property type="protein sequence ID" value="RMQ32029.1"/>
    <property type="molecule type" value="Genomic_DNA"/>
</dbReference>
<dbReference type="AlphaFoldDB" id="A0A3M4V7L6"/>
<comment type="caution">
    <text evidence="1">The sequence shown here is derived from an EMBL/GenBank/DDBJ whole genome shotgun (WGS) entry which is preliminary data.</text>
</comment>
<evidence type="ECO:0000313" key="2">
    <source>
        <dbReference type="Proteomes" id="UP000279553"/>
    </source>
</evidence>
<proteinExistence type="predicted"/>
<gene>
    <name evidence="1" type="ORF">ALQ05_200345</name>
</gene>